<name>A0ABP7Z7X7_9ACTN</name>
<dbReference type="Proteomes" id="UP001501845">
    <property type="component" value="Unassembled WGS sequence"/>
</dbReference>
<proteinExistence type="predicted"/>
<evidence type="ECO:0000256" key="1">
    <source>
        <dbReference type="SAM" id="MobiDB-lite"/>
    </source>
</evidence>
<dbReference type="EMBL" id="BAABBU010000032">
    <property type="protein sequence ID" value="GAA4148695.1"/>
    <property type="molecule type" value="Genomic_DNA"/>
</dbReference>
<keyword evidence="3" id="KW-1185">Reference proteome</keyword>
<organism evidence="2 3">
    <name type="scientific">Streptomyces tunisiensis</name>
    <dbReference type="NCBI Taxonomy" id="948699"/>
    <lineage>
        <taxon>Bacteria</taxon>
        <taxon>Bacillati</taxon>
        <taxon>Actinomycetota</taxon>
        <taxon>Actinomycetes</taxon>
        <taxon>Kitasatosporales</taxon>
        <taxon>Streptomycetaceae</taxon>
        <taxon>Streptomyces</taxon>
    </lineage>
</organism>
<comment type="caution">
    <text evidence="2">The sequence shown here is derived from an EMBL/GenBank/DDBJ whole genome shotgun (WGS) entry which is preliminary data.</text>
</comment>
<evidence type="ECO:0000313" key="2">
    <source>
        <dbReference type="EMBL" id="GAA4148695.1"/>
    </source>
</evidence>
<protein>
    <submittedName>
        <fullName evidence="2">Uncharacterized protein</fullName>
    </submittedName>
</protein>
<reference evidence="3" key="1">
    <citation type="journal article" date="2019" name="Int. J. Syst. Evol. Microbiol.">
        <title>The Global Catalogue of Microorganisms (GCM) 10K type strain sequencing project: providing services to taxonomists for standard genome sequencing and annotation.</title>
        <authorList>
            <consortium name="The Broad Institute Genomics Platform"/>
            <consortium name="The Broad Institute Genome Sequencing Center for Infectious Disease"/>
            <person name="Wu L."/>
            <person name="Ma J."/>
        </authorList>
    </citation>
    <scope>NUCLEOTIDE SEQUENCE [LARGE SCALE GENOMIC DNA]</scope>
    <source>
        <strain evidence="3">JCM 17589</strain>
    </source>
</reference>
<gene>
    <name evidence="2" type="ORF">GCM10022285_57080</name>
</gene>
<feature type="region of interest" description="Disordered" evidence="1">
    <location>
        <begin position="1"/>
        <end position="53"/>
    </location>
</feature>
<evidence type="ECO:0000313" key="3">
    <source>
        <dbReference type="Proteomes" id="UP001501845"/>
    </source>
</evidence>
<sequence length="111" mass="11798">MPTPGHPPTQERPTHALHAATVAEGPGTASPVGTALSRAPSGPAAEPRPHGWAGLGYRYDGLPGRFEGRLDPGGVLDVTDGRKQFVHRLDDALVWVAPERSCCVDSYYELT</sequence>
<accession>A0ABP7Z7X7</accession>